<keyword evidence="4" id="KW-0686">Riboflavin biosynthesis</keyword>
<keyword evidence="11" id="KW-1185">Reference proteome</keyword>
<dbReference type="GO" id="GO:0005525">
    <property type="term" value="F:GTP binding"/>
    <property type="evidence" value="ECO:0007669"/>
    <property type="project" value="UniProtKB-KW"/>
</dbReference>
<reference evidence="11" key="1">
    <citation type="journal article" date="2011" name="Proc. Natl. Acad. Sci. U.S.A.">
        <title>Obligate biotrophy features unraveled by the genomic analysis of rust fungi.</title>
        <authorList>
            <person name="Duplessis S."/>
            <person name="Cuomo C.A."/>
            <person name="Lin Y.-C."/>
            <person name="Aerts A."/>
            <person name="Tisserant E."/>
            <person name="Veneault-Fourrey C."/>
            <person name="Joly D.L."/>
            <person name="Hacquard S."/>
            <person name="Amselem J."/>
            <person name="Cantarel B.L."/>
            <person name="Chiu R."/>
            <person name="Coutinho P.M."/>
            <person name="Feau N."/>
            <person name="Field M."/>
            <person name="Frey P."/>
            <person name="Gelhaye E."/>
            <person name="Goldberg J."/>
            <person name="Grabherr M.G."/>
            <person name="Kodira C.D."/>
            <person name="Kohler A."/>
            <person name="Kuees U."/>
            <person name="Lindquist E.A."/>
            <person name="Lucas S.M."/>
            <person name="Mago R."/>
            <person name="Mauceli E."/>
            <person name="Morin E."/>
            <person name="Murat C."/>
            <person name="Pangilinan J.L."/>
            <person name="Park R."/>
            <person name="Pearson M."/>
            <person name="Quesneville H."/>
            <person name="Rouhier N."/>
            <person name="Sakthikumar S."/>
            <person name="Salamov A.A."/>
            <person name="Schmutz J."/>
            <person name="Selles B."/>
            <person name="Shapiro H."/>
            <person name="Tanguay P."/>
            <person name="Tuskan G.A."/>
            <person name="Henrissat B."/>
            <person name="Van de Peer Y."/>
            <person name="Rouze P."/>
            <person name="Ellis J.G."/>
            <person name="Dodds P.N."/>
            <person name="Schein J.E."/>
            <person name="Zhong S."/>
            <person name="Hamelin R.C."/>
            <person name="Grigoriev I.V."/>
            <person name="Szabo L.J."/>
            <person name="Martin F."/>
        </authorList>
    </citation>
    <scope>NUCLEOTIDE SEQUENCE [LARGE SCALE GENOMIC DNA]</scope>
    <source>
        <strain evidence="11">98AG31 / pathotype 3-4-7</strain>
    </source>
</reference>
<dbReference type="InterPro" id="IPR032677">
    <property type="entry name" value="GTP_cyclohydro_II"/>
</dbReference>
<proteinExistence type="inferred from homology"/>
<evidence type="ECO:0000256" key="3">
    <source>
        <dbReference type="ARBA" id="ARBA00012762"/>
    </source>
</evidence>
<dbReference type="EMBL" id="GL883116">
    <property type="protein sequence ID" value="EGG04840.1"/>
    <property type="molecule type" value="Genomic_DNA"/>
</dbReference>
<gene>
    <name evidence="10" type="ORF">MELLADRAFT_37226</name>
</gene>
<dbReference type="GeneID" id="18927621"/>
<dbReference type="OrthoDB" id="5569761at2759"/>
<dbReference type="Pfam" id="PF00925">
    <property type="entry name" value="GTP_cyclohydro2"/>
    <property type="match status" value="1"/>
</dbReference>
<dbReference type="RefSeq" id="XP_007411931.1">
    <property type="nucleotide sequence ID" value="XM_007411869.1"/>
</dbReference>
<dbReference type="CDD" id="cd00641">
    <property type="entry name" value="GTP_cyclohydro2"/>
    <property type="match status" value="1"/>
</dbReference>
<name>F4RS47_MELLP</name>
<dbReference type="HOGENOM" id="CLU_020273_2_4_1"/>
<dbReference type="STRING" id="747676.F4RS47"/>
<evidence type="ECO:0000313" key="10">
    <source>
        <dbReference type="EMBL" id="EGG04840.1"/>
    </source>
</evidence>
<evidence type="ECO:0000256" key="6">
    <source>
        <dbReference type="ARBA" id="ARBA00022801"/>
    </source>
</evidence>
<organism evidence="11">
    <name type="scientific">Melampsora larici-populina (strain 98AG31 / pathotype 3-4-7)</name>
    <name type="common">Poplar leaf rust fungus</name>
    <dbReference type="NCBI Taxonomy" id="747676"/>
    <lineage>
        <taxon>Eukaryota</taxon>
        <taxon>Fungi</taxon>
        <taxon>Dikarya</taxon>
        <taxon>Basidiomycota</taxon>
        <taxon>Pucciniomycotina</taxon>
        <taxon>Pucciniomycetes</taxon>
        <taxon>Pucciniales</taxon>
        <taxon>Melampsoraceae</taxon>
        <taxon>Melampsora</taxon>
    </lineage>
</organism>
<dbReference type="AlphaFoldDB" id="F4RS47"/>
<sequence>KVNCKARTRIPTSKGPIWLHVYENSIDQKEHLAIVMNPLILSKSLNEIKSTEETDLERIIRGALPLQEYLKSHDENPKEDDQEKPIVRIHSECFTGETIGSNRCDCGYQLTHSIEYILNLNKSNGLIIYLRQEGRGIGLEKKLKAYNLQDLGFDTIESNLLLGFDDDLRNYDLGIQILKDFGLKEIKLMTNNPKKILSLQAGEDQDGIEVVERIPIVLDQKDEIGDEVKGYLRTKILKMG</sequence>
<dbReference type="InterPro" id="IPR000926">
    <property type="entry name" value="RibA"/>
</dbReference>
<evidence type="ECO:0000256" key="2">
    <source>
        <dbReference type="ARBA" id="ARBA00008131"/>
    </source>
</evidence>
<evidence type="ECO:0000256" key="5">
    <source>
        <dbReference type="ARBA" id="ARBA00022741"/>
    </source>
</evidence>
<protein>
    <recommendedName>
        <fullName evidence="3">GTP cyclohydrolase II</fullName>
        <ecNumber evidence="3">3.5.4.25</ecNumber>
    </recommendedName>
</protein>
<dbReference type="GO" id="GO:0009231">
    <property type="term" value="P:riboflavin biosynthetic process"/>
    <property type="evidence" value="ECO:0007669"/>
    <property type="project" value="UniProtKB-KW"/>
</dbReference>
<evidence type="ECO:0000259" key="9">
    <source>
        <dbReference type="Pfam" id="PF00925"/>
    </source>
</evidence>
<dbReference type="PANTHER" id="PTHR21327:SF29">
    <property type="entry name" value="GTP CYCLOHYDROLASE-2"/>
    <property type="match status" value="1"/>
</dbReference>
<keyword evidence="6" id="KW-0378">Hydrolase</keyword>
<dbReference type="NCBIfam" id="NF001591">
    <property type="entry name" value="PRK00393.1"/>
    <property type="match status" value="1"/>
</dbReference>
<evidence type="ECO:0000256" key="4">
    <source>
        <dbReference type="ARBA" id="ARBA00022619"/>
    </source>
</evidence>
<dbReference type="EC" id="3.5.4.25" evidence="3"/>
<evidence type="ECO:0000256" key="7">
    <source>
        <dbReference type="ARBA" id="ARBA00023134"/>
    </source>
</evidence>
<accession>F4RS47</accession>
<dbReference type="InterPro" id="IPR036144">
    <property type="entry name" value="RibA-like_sf"/>
</dbReference>
<comment type="catalytic activity">
    <reaction evidence="8">
        <text>GTP + 4 H2O = 2,5-diamino-6-hydroxy-4-(5-phosphoribosylamino)-pyrimidine + formate + 2 phosphate + 3 H(+)</text>
        <dbReference type="Rhea" id="RHEA:23704"/>
        <dbReference type="ChEBI" id="CHEBI:15377"/>
        <dbReference type="ChEBI" id="CHEBI:15378"/>
        <dbReference type="ChEBI" id="CHEBI:15740"/>
        <dbReference type="ChEBI" id="CHEBI:37565"/>
        <dbReference type="ChEBI" id="CHEBI:43474"/>
        <dbReference type="ChEBI" id="CHEBI:58614"/>
        <dbReference type="EC" id="3.5.4.25"/>
    </reaction>
</comment>
<evidence type="ECO:0000313" key="11">
    <source>
        <dbReference type="Proteomes" id="UP000001072"/>
    </source>
</evidence>
<dbReference type="SUPFAM" id="SSF142695">
    <property type="entry name" value="RibA-like"/>
    <property type="match status" value="1"/>
</dbReference>
<keyword evidence="5" id="KW-0547">Nucleotide-binding</keyword>
<dbReference type="VEuPathDB" id="FungiDB:MELLADRAFT_37226"/>
<evidence type="ECO:0000256" key="1">
    <source>
        <dbReference type="ARBA" id="ARBA00005104"/>
    </source>
</evidence>
<feature type="non-terminal residue" evidence="10">
    <location>
        <position position="1"/>
    </location>
</feature>
<dbReference type="Gene3D" id="3.40.50.10990">
    <property type="entry name" value="GTP cyclohydrolase II"/>
    <property type="match status" value="1"/>
</dbReference>
<evidence type="ECO:0000256" key="8">
    <source>
        <dbReference type="ARBA" id="ARBA00049295"/>
    </source>
</evidence>
<dbReference type="FunCoup" id="F4RS47">
    <property type="interactions" value="91"/>
</dbReference>
<dbReference type="eggNOG" id="KOG1284">
    <property type="taxonomic scope" value="Eukaryota"/>
</dbReference>
<comment type="pathway">
    <text evidence="1">Cofactor biosynthesis; riboflavin biosynthesis.</text>
</comment>
<keyword evidence="7" id="KW-0342">GTP-binding</keyword>
<dbReference type="InParanoid" id="F4RS47"/>
<dbReference type="GO" id="GO:0003935">
    <property type="term" value="F:GTP cyclohydrolase II activity"/>
    <property type="evidence" value="ECO:0007669"/>
    <property type="project" value="UniProtKB-EC"/>
</dbReference>
<dbReference type="KEGG" id="mlr:MELLADRAFT_37226"/>
<feature type="domain" description="GTP cyclohydrolase II" evidence="9">
    <location>
        <begin position="6"/>
        <end position="215"/>
    </location>
</feature>
<comment type="similarity">
    <text evidence="2">Belongs to the GTP cyclohydrolase II family.</text>
</comment>
<dbReference type="PANTHER" id="PTHR21327">
    <property type="entry name" value="GTP CYCLOHYDROLASE II-RELATED"/>
    <property type="match status" value="1"/>
</dbReference>
<dbReference type="Proteomes" id="UP000001072">
    <property type="component" value="Unassembled WGS sequence"/>
</dbReference>